<dbReference type="CDD" id="cd06170">
    <property type="entry name" value="LuxR_C_like"/>
    <property type="match status" value="1"/>
</dbReference>
<evidence type="ECO:0000256" key="2">
    <source>
        <dbReference type="ARBA" id="ARBA00022840"/>
    </source>
</evidence>
<keyword evidence="1" id="KW-0547">Nucleotide-binding</keyword>
<dbReference type="InterPro" id="IPR000792">
    <property type="entry name" value="Tscrpt_reg_LuxR_C"/>
</dbReference>
<evidence type="ECO:0000256" key="1">
    <source>
        <dbReference type="ARBA" id="ARBA00022741"/>
    </source>
</evidence>
<feature type="domain" description="HTH luxR-type" evidence="4">
    <location>
        <begin position="870"/>
        <end position="935"/>
    </location>
</feature>
<dbReference type="PRINTS" id="PR00038">
    <property type="entry name" value="HTHLUXR"/>
</dbReference>
<dbReference type="AlphaFoldDB" id="A0A1A0R867"/>
<evidence type="ECO:0000313" key="6">
    <source>
        <dbReference type="Proteomes" id="UP000093902"/>
    </source>
</evidence>
<evidence type="ECO:0000313" key="5">
    <source>
        <dbReference type="EMBL" id="OBB30675.1"/>
    </source>
</evidence>
<dbReference type="SUPFAM" id="SSF46894">
    <property type="entry name" value="C-terminal effector domain of the bipartite response regulators"/>
    <property type="match status" value="1"/>
</dbReference>
<organism evidence="5 6">
    <name type="scientific">Mycolicibacterium peregrinum</name>
    <name type="common">Mycobacterium peregrinum</name>
    <dbReference type="NCBI Taxonomy" id="43304"/>
    <lineage>
        <taxon>Bacteria</taxon>
        <taxon>Bacillati</taxon>
        <taxon>Actinomycetota</taxon>
        <taxon>Actinomycetes</taxon>
        <taxon>Mycobacteriales</taxon>
        <taxon>Mycobacteriaceae</taxon>
        <taxon>Mycolicibacterium</taxon>
    </lineage>
</organism>
<dbReference type="SMART" id="SM00421">
    <property type="entry name" value="HTH_LUXR"/>
    <property type="match status" value="1"/>
</dbReference>
<feature type="compositionally biased region" description="Polar residues" evidence="3">
    <location>
        <begin position="934"/>
        <end position="948"/>
    </location>
</feature>
<dbReference type="GO" id="GO:0006355">
    <property type="term" value="P:regulation of DNA-templated transcription"/>
    <property type="evidence" value="ECO:0007669"/>
    <property type="project" value="InterPro"/>
</dbReference>
<dbReference type="PANTHER" id="PTHR16305:SF35">
    <property type="entry name" value="TRANSCRIPTIONAL ACTIVATOR DOMAIN"/>
    <property type="match status" value="1"/>
</dbReference>
<feature type="region of interest" description="Disordered" evidence="3">
    <location>
        <begin position="928"/>
        <end position="948"/>
    </location>
</feature>
<dbReference type="InterPro" id="IPR041664">
    <property type="entry name" value="AAA_16"/>
</dbReference>
<gene>
    <name evidence="5" type="ORF">A5792_18135</name>
</gene>
<proteinExistence type="predicted"/>
<dbReference type="Gene3D" id="1.10.10.10">
    <property type="entry name" value="Winged helix-like DNA-binding domain superfamily/Winged helix DNA-binding domain"/>
    <property type="match status" value="1"/>
</dbReference>
<dbReference type="Pfam" id="PF13191">
    <property type="entry name" value="AAA_16"/>
    <property type="match status" value="1"/>
</dbReference>
<sequence length="948" mass="101892">MGMWRKSFHDAGARVLIGRDTECRVLEDLVTGVRHGGRVLVLRGEVGVGKTELLNHLLERVGHHRSVRVAGVSFDMDLDFAGLQQLCRPLLGHLAELPTAQRDALVVILGLGSGAPPTEKLVQSAVLNLLTAACRDEPLVWVVDDAHWLDPATLAVLAAVARRLTTERAGLVFATRDLGADVLSGLPEHVIGPLSDEHARDLLGTVMMTRLDPRVSDRIIAETHGNPLALVSLPRDRAAAELAGALRRGDRPSGVKRIELDYVELIRALPESTRKLLLAAAAEPVGDAAVLGRVADSLGITADVLAPAVAARVVEIDSDVRFRHPLARSAAYHAADLSVRREMHRVLAEVTDVEIDQDRRIWHIANAATWPDDEVAAQLEVAAGDAHAKIGVAVAATFLERAAVLTSVPELRCDRALAAAGAKLDAGAFSDAEELLAMAGLAPMTGLQRARAARLSAQMEFAKRRSGNGAAASLNEIASRMSDAAAEFEHFDAEVSREVYLEALATAMYAGRFGDIQAVARMAETALCGIERLSTGSGPVGTVLRGMTSQITGVPYAGEALPVAVEELGAHRRDADSVASPWMVPALPLIQQSAAYELWDDALVHRLSTAAVRRVRATDALAQLPETMAYRAVVHMLAGELDAAEARLREANSIALSTRYYSPARYHSLTLDAWKGDPDHLDALKAAAEAASASGEGRVLGVARYATAVLCNGLGRYEEAFAAARQASEYEDLGLYGWYLVELIEAATRIGNIDAAQEACGRLTERISVRDTDWALGTLASARALVAGDGDAEAHYREAIDRLGRTRIKVHLARAHLRYGEWLRRRKRRSAAKEQLTIAHEMFCAFGARAFADRAGRELIAKGERAGRQPVAGGDVLTAQEAQIARLAAAGLTNAAIGEQLFISTHTVEWHLRKVFVKLSVTSRRQLRGMSDSLAHQPSVSTRSRVSA</sequence>
<dbReference type="GO" id="GO:0004016">
    <property type="term" value="F:adenylate cyclase activity"/>
    <property type="evidence" value="ECO:0007669"/>
    <property type="project" value="TreeGrafter"/>
</dbReference>
<dbReference type="InterPro" id="IPR027417">
    <property type="entry name" value="P-loop_NTPase"/>
</dbReference>
<evidence type="ECO:0000256" key="3">
    <source>
        <dbReference type="SAM" id="MobiDB-lite"/>
    </source>
</evidence>
<dbReference type="EMBL" id="LZSO01000017">
    <property type="protein sequence ID" value="OBB30675.1"/>
    <property type="molecule type" value="Genomic_DNA"/>
</dbReference>
<dbReference type="PROSITE" id="PS50043">
    <property type="entry name" value="HTH_LUXR_2"/>
    <property type="match status" value="1"/>
</dbReference>
<dbReference type="SUPFAM" id="SSF52540">
    <property type="entry name" value="P-loop containing nucleoside triphosphate hydrolases"/>
    <property type="match status" value="1"/>
</dbReference>
<dbReference type="SUPFAM" id="SSF48452">
    <property type="entry name" value="TPR-like"/>
    <property type="match status" value="1"/>
</dbReference>
<reference evidence="6" key="1">
    <citation type="submission" date="2016-06" db="EMBL/GenBank/DDBJ databases">
        <authorList>
            <person name="Sutton G."/>
            <person name="Brinkac L."/>
            <person name="Sanka R."/>
            <person name="Adams M."/>
            <person name="Lau E."/>
            <person name="Mehaffy C."/>
            <person name="Tameris M."/>
            <person name="Hatherill M."/>
            <person name="Hanekom W."/>
            <person name="Mahomed H."/>
            <person name="Mcshane H."/>
        </authorList>
    </citation>
    <scope>NUCLEOTIDE SEQUENCE [LARGE SCALE GENOMIC DNA]</scope>
    <source>
        <strain evidence="6">852002-51209_SCH5440388</strain>
    </source>
</reference>
<dbReference type="InterPro" id="IPR036388">
    <property type="entry name" value="WH-like_DNA-bd_sf"/>
</dbReference>
<dbReference type="Gene3D" id="3.40.50.300">
    <property type="entry name" value="P-loop containing nucleotide triphosphate hydrolases"/>
    <property type="match status" value="1"/>
</dbReference>
<dbReference type="InterPro" id="IPR011990">
    <property type="entry name" value="TPR-like_helical_dom_sf"/>
</dbReference>
<dbReference type="GO" id="GO:0005524">
    <property type="term" value="F:ATP binding"/>
    <property type="evidence" value="ECO:0007669"/>
    <property type="project" value="UniProtKB-KW"/>
</dbReference>
<protein>
    <submittedName>
        <fullName evidence="5">LuxR family transcriptional regulator</fullName>
    </submittedName>
</protein>
<dbReference type="Pfam" id="PF00196">
    <property type="entry name" value="GerE"/>
    <property type="match status" value="1"/>
</dbReference>
<keyword evidence="2" id="KW-0067">ATP-binding</keyword>
<dbReference type="GO" id="GO:0005737">
    <property type="term" value="C:cytoplasm"/>
    <property type="evidence" value="ECO:0007669"/>
    <property type="project" value="TreeGrafter"/>
</dbReference>
<dbReference type="Proteomes" id="UP000093902">
    <property type="component" value="Unassembled WGS sequence"/>
</dbReference>
<accession>A0A1A0R867</accession>
<dbReference type="InterPro" id="IPR016032">
    <property type="entry name" value="Sig_transdc_resp-reg_C-effctor"/>
</dbReference>
<dbReference type="PANTHER" id="PTHR16305">
    <property type="entry name" value="TESTICULAR SOLUBLE ADENYLYL CYCLASE"/>
    <property type="match status" value="1"/>
</dbReference>
<evidence type="ECO:0000259" key="4">
    <source>
        <dbReference type="PROSITE" id="PS50043"/>
    </source>
</evidence>
<name>A0A1A0R867_MYCPR</name>
<dbReference type="GO" id="GO:0003677">
    <property type="term" value="F:DNA binding"/>
    <property type="evidence" value="ECO:0007669"/>
    <property type="project" value="InterPro"/>
</dbReference>
<comment type="caution">
    <text evidence="5">The sequence shown here is derived from an EMBL/GenBank/DDBJ whole genome shotgun (WGS) entry which is preliminary data.</text>
</comment>